<dbReference type="EC" id="3.1.1.-" evidence="4"/>
<feature type="active site" description="Acyl-ester intermediate" evidence="3">
    <location>
        <position position="236"/>
    </location>
</feature>
<keyword evidence="7" id="KW-1185">Reference proteome</keyword>
<dbReference type="InterPro" id="IPR000997">
    <property type="entry name" value="Cholinesterase"/>
</dbReference>
<feature type="active site" description="Charge relay system" evidence="3">
    <location>
        <position position="363"/>
    </location>
</feature>
<sequence>MRYVHSNGKMASQKVVNILVLTTTLSVCLDYGVTEDGPTVQTQFGTVRGKYVDEGVIFLGLPFAVPPVGELRWKPPEVYNTSWAPAVRDGTLPGPACRQPKCGPTYNDVQHICNRDANRTQSEDCLYLNIFAPKCALNSTVTPLPVLFWIHGGNYRIGTGAALVYDGRFLANKTQTVVVTINYRLGAFGFLVTGEGEDDAKGNFGLLDQLQALAWVQENIGSFGGDKNKVTIFGQSAGSDSVATHMISNKTLGLFKQAIMMSVPFSIPHKSRQEALRLGKYFAQQLNCSPGDMTCLRSKEPAVILDTQNKLNSHIVDPFKPIESFMQWGPSIDYDVVPAPTVDSFAKGNFQKKPFIIGTTLQENVFYVYQAYTKNITSKLKLDEIVATFVQEKAIPILEEYKPQTSQDYRAILSEIATDWIFTCPTRKVARSAGRYRKDVWLYLYDHVWSFKHLWDEWKFCNGHVCHGEDIPFVFQTPLLANLTFTTDEQHMADTIAYHYGNFAHTGDPNIPAHNINSTNNGKPKVVNWPKYSTDGYFYRLNITTPENNLLDNYLYERCDVFDRRNVYH</sequence>
<feature type="active site" description="Charge relay system" evidence="3">
    <location>
        <position position="467"/>
    </location>
</feature>
<accession>A0A8J9Z6F7</accession>
<evidence type="ECO:0000313" key="6">
    <source>
        <dbReference type="EMBL" id="CAH1248582.1"/>
    </source>
</evidence>
<organism evidence="6 7">
    <name type="scientific">Branchiostoma lanceolatum</name>
    <name type="common">Common lancelet</name>
    <name type="synonym">Amphioxus lanceolatum</name>
    <dbReference type="NCBI Taxonomy" id="7740"/>
    <lineage>
        <taxon>Eukaryota</taxon>
        <taxon>Metazoa</taxon>
        <taxon>Chordata</taxon>
        <taxon>Cephalochordata</taxon>
        <taxon>Leptocardii</taxon>
        <taxon>Amphioxiformes</taxon>
        <taxon>Branchiostomatidae</taxon>
        <taxon>Branchiostoma</taxon>
    </lineage>
</organism>
<dbReference type="EMBL" id="OV696701">
    <property type="protein sequence ID" value="CAH1248582.1"/>
    <property type="molecule type" value="Genomic_DNA"/>
</dbReference>
<feature type="signal peptide" evidence="4">
    <location>
        <begin position="1"/>
        <end position="26"/>
    </location>
</feature>
<dbReference type="AlphaFoldDB" id="A0A8J9Z6F7"/>
<dbReference type="PRINTS" id="PR00878">
    <property type="entry name" value="CHOLNESTRASE"/>
</dbReference>
<evidence type="ECO:0000256" key="4">
    <source>
        <dbReference type="RuleBase" id="RU361235"/>
    </source>
</evidence>
<gene>
    <name evidence="6" type="primary">BCHE</name>
    <name evidence="6" type="ORF">BLAG_LOCUS9905</name>
</gene>
<evidence type="ECO:0000259" key="5">
    <source>
        <dbReference type="Pfam" id="PF00135"/>
    </source>
</evidence>
<dbReference type="PANTHER" id="PTHR45570">
    <property type="entry name" value="CARBOXYLIC ESTER HYDROLASE"/>
    <property type="match status" value="1"/>
</dbReference>
<dbReference type="OrthoDB" id="3200163at2759"/>
<keyword evidence="2 4" id="KW-0378">Hydrolase</keyword>
<keyword evidence="4" id="KW-0732">Signal</keyword>
<protein>
    <recommendedName>
        <fullName evidence="4">Carboxylic ester hydrolase</fullName>
        <ecNumber evidence="4">3.1.1.-</ecNumber>
    </recommendedName>
</protein>
<feature type="domain" description="Carboxylesterase type B" evidence="5">
    <location>
        <begin position="37"/>
        <end position="559"/>
    </location>
</feature>
<evidence type="ECO:0000256" key="2">
    <source>
        <dbReference type="ARBA" id="ARBA00022801"/>
    </source>
</evidence>
<dbReference type="GO" id="GO:0004104">
    <property type="term" value="F:cholinesterase activity"/>
    <property type="evidence" value="ECO:0007669"/>
    <property type="project" value="InterPro"/>
</dbReference>
<name>A0A8J9Z6F7_BRALA</name>
<comment type="similarity">
    <text evidence="1 4">Belongs to the type-B carboxylesterase/lipase family.</text>
</comment>
<dbReference type="InterPro" id="IPR029058">
    <property type="entry name" value="AB_hydrolase_fold"/>
</dbReference>
<proteinExistence type="inferred from homology"/>
<dbReference type="InterPro" id="IPR019819">
    <property type="entry name" value="Carboxylesterase_B_CS"/>
</dbReference>
<dbReference type="PROSITE" id="PS00941">
    <property type="entry name" value="CARBOXYLESTERASE_B_2"/>
    <property type="match status" value="1"/>
</dbReference>
<feature type="chain" id="PRO_5035486877" description="Carboxylic ester hydrolase" evidence="4">
    <location>
        <begin position="27"/>
        <end position="569"/>
    </location>
</feature>
<evidence type="ECO:0000256" key="1">
    <source>
        <dbReference type="ARBA" id="ARBA00005964"/>
    </source>
</evidence>
<dbReference type="PROSITE" id="PS00122">
    <property type="entry name" value="CARBOXYLESTERASE_B_1"/>
    <property type="match status" value="1"/>
</dbReference>
<dbReference type="Proteomes" id="UP000838412">
    <property type="component" value="Chromosome 16"/>
</dbReference>
<dbReference type="InterPro" id="IPR002018">
    <property type="entry name" value="CarbesteraseB"/>
</dbReference>
<dbReference type="InterPro" id="IPR019826">
    <property type="entry name" value="Carboxylesterase_B_AS"/>
</dbReference>
<evidence type="ECO:0000256" key="3">
    <source>
        <dbReference type="PIRSR" id="PIRSR600997-1"/>
    </source>
</evidence>
<dbReference type="Gene3D" id="3.40.50.1820">
    <property type="entry name" value="alpha/beta hydrolase"/>
    <property type="match status" value="1"/>
</dbReference>
<dbReference type="Pfam" id="PF00135">
    <property type="entry name" value="COesterase"/>
    <property type="match status" value="1"/>
</dbReference>
<dbReference type="PANTHER" id="PTHR45570:SF1">
    <property type="entry name" value="CARBOXYLIC ESTER HYDROLASE"/>
    <property type="match status" value="1"/>
</dbReference>
<reference evidence="6" key="1">
    <citation type="submission" date="2022-01" db="EMBL/GenBank/DDBJ databases">
        <authorList>
            <person name="Braso-Vives M."/>
        </authorList>
    </citation>
    <scope>NUCLEOTIDE SEQUENCE</scope>
</reference>
<evidence type="ECO:0000313" key="7">
    <source>
        <dbReference type="Proteomes" id="UP000838412"/>
    </source>
</evidence>
<dbReference type="SUPFAM" id="SSF53474">
    <property type="entry name" value="alpha/beta-Hydrolases"/>
    <property type="match status" value="1"/>
</dbReference>